<sequence>MFQIVTALTPIFLLIFMGWGFRRLDFPGEAFWPMAGRITYYVFFPALLFSSLYSASFDEMHFGYVALTIILSMLLVSILMLALRRRLKLTGASYSSFFQGGLRPNTYVGISAAYVLYGNQGLVLAALVIAVMIPLSNLISVVVVSLVNANKPGDRLQTVKTLLHNPMITACFLGIVANLSGLSLGFGTQELITVLSQASMPLGLLSVGAGLRFSGLVGDSRVIALASAIKLLLLPLSAAGLAIFFGLEHDNAVVVLIFAALPCGPAAYVLARQLGGDILLMAEIITIQTLAAFLTMPLVLGIFRT</sequence>
<comment type="similarity">
    <text evidence="2">Belongs to the auxin efflux carrier (TC 2.A.69) family.</text>
</comment>
<keyword evidence="10" id="KW-1185">Reference proteome</keyword>
<feature type="transmembrane region" description="Helical" evidence="8">
    <location>
        <begin position="62"/>
        <end position="83"/>
    </location>
</feature>
<dbReference type="PANTHER" id="PTHR36838:SF4">
    <property type="entry name" value="AUXIN EFFLUX CARRIER FAMILY PROTEIN"/>
    <property type="match status" value="1"/>
</dbReference>
<evidence type="ECO:0008006" key="11">
    <source>
        <dbReference type="Google" id="ProtNLM"/>
    </source>
</evidence>
<evidence type="ECO:0000256" key="6">
    <source>
        <dbReference type="ARBA" id="ARBA00022989"/>
    </source>
</evidence>
<dbReference type="EMBL" id="FMXO01000009">
    <property type="protein sequence ID" value="SDB36762.1"/>
    <property type="molecule type" value="Genomic_DNA"/>
</dbReference>
<protein>
    <recommendedName>
        <fullName evidence="11">Transporter</fullName>
    </recommendedName>
</protein>
<feature type="transmembrane region" description="Helical" evidence="8">
    <location>
        <begin position="6"/>
        <end position="26"/>
    </location>
</feature>
<organism evidence="9 10">
    <name type="scientific">Desulfonatronum thiosulfatophilum</name>
    <dbReference type="NCBI Taxonomy" id="617002"/>
    <lineage>
        <taxon>Bacteria</taxon>
        <taxon>Pseudomonadati</taxon>
        <taxon>Thermodesulfobacteriota</taxon>
        <taxon>Desulfovibrionia</taxon>
        <taxon>Desulfovibrionales</taxon>
        <taxon>Desulfonatronaceae</taxon>
        <taxon>Desulfonatronum</taxon>
    </lineage>
</organism>
<evidence type="ECO:0000256" key="1">
    <source>
        <dbReference type="ARBA" id="ARBA00004651"/>
    </source>
</evidence>
<comment type="subcellular location">
    <subcellularLocation>
        <location evidence="1">Cell membrane</location>
        <topology evidence="1">Multi-pass membrane protein</topology>
    </subcellularLocation>
</comment>
<evidence type="ECO:0000256" key="7">
    <source>
        <dbReference type="ARBA" id="ARBA00023136"/>
    </source>
</evidence>
<dbReference type="OrthoDB" id="9805563at2"/>
<dbReference type="GO" id="GO:0055085">
    <property type="term" value="P:transmembrane transport"/>
    <property type="evidence" value="ECO:0007669"/>
    <property type="project" value="InterPro"/>
</dbReference>
<dbReference type="Pfam" id="PF03547">
    <property type="entry name" value="Mem_trans"/>
    <property type="match status" value="1"/>
</dbReference>
<proteinExistence type="inferred from homology"/>
<accession>A0A1G6CVC1</accession>
<evidence type="ECO:0000313" key="9">
    <source>
        <dbReference type="EMBL" id="SDB36762.1"/>
    </source>
</evidence>
<evidence type="ECO:0000256" key="8">
    <source>
        <dbReference type="SAM" id="Phobius"/>
    </source>
</evidence>
<keyword evidence="6 8" id="KW-1133">Transmembrane helix</keyword>
<dbReference type="GO" id="GO:0005886">
    <property type="term" value="C:plasma membrane"/>
    <property type="evidence" value="ECO:0007669"/>
    <property type="project" value="UniProtKB-SubCell"/>
</dbReference>
<evidence type="ECO:0000313" key="10">
    <source>
        <dbReference type="Proteomes" id="UP000198771"/>
    </source>
</evidence>
<dbReference type="Gene3D" id="1.20.1530.20">
    <property type="match status" value="1"/>
</dbReference>
<evidence type="ECO:0000256" key="5">
    <source>
        <dbReference type="ARBA" id="ARBA00022692"/>
    </source>
</evidence>
<dbReference type="InterPro" id="IPR038770">
    <property type="entry name" value="Na+/solute_symporter_sf"/>
</dbReference>
<dbReference type="PANTHER" id="PTHR36838">
    <property type="entry name" value="AUXIN EFFLUX CARRIER FAMILY PROTEIN"/>
    <property type="match status" value="1"/>
</dbReference>
<feature type="transmembrane region" description="Helical" evidence="8">
    <location>
        <begin position="223"/>
        <end position="246"/>
    </location>
</feature>
<dbReference type="Proteomes" id="UP000198771">
    <property type="component" value="Unassembled WGS sequence"/>
</dbReference>
<feature type="transmembrane region" description="Helical" evidence="8">
    <location>
        <begin position="278"/>
        <end position="303"/>
    </location>
</feature>
<dbReference type="RefSeq" id="WP_092120158.1">
    <property type="nucleotide sequence ID" value="NZ_FMXO01000009.1"/>
</dbReference>
<keyword evidence="3" id="KW-0813">Transport</keyword>
<dbReference type="STRING" id="617002.SAMN05660653_01747"/>
<keyword evidence="7 8" id="KW-0472">Membrane</keyword>
<dbReference type="InterPro" id="IPR004776">
    <property type="entry name" value="Mem_transp_PIN-like"/>
</dbReference>
<feature type="transmembrane region" description="Helical" evidence="8">
    <location>
        <begin position="167"/>
        <end position="186"/>
    </location>
</feature>
<reference evidence="9 10" key="1">
    <citation type="submission" date="2016-10" db="EMBL/GenBank/DDBJ databases">
        <authorList>
            <person name="de Groot N.N."/>
        </authorList>
    </citation>
    <scope>NUCLEOTIDE SEQUENCE [LARGE SCALE GENOMIC DNA]</scope>
    <source>
        <strain evidence="9 10">ASO4-2</strain>
    </source>
</reference>
<evidence type="ECO:0000256" key="2">
    <source>
        <dbReference type="ARBA" id="ARBA00010145"/>
    </source>
</evidence>
<gene>
    <name evidence="9" type="ORF">SAMN05660653_01747</name>
</gene>
<dbReference type="AlphaFoldDB" id="A0A1G6CVC1"/>
<evidence type="ECO:0000256" key="4">
    <source>
        <dbReference type="ARBA" id="ARBA00022475"/>
    </source>
</evidence>
<feature type="transmembrane region" description="Helical" evidence="8">
    <location>
        <begin position="252"/>
        <end position="271"/>
    </location>
</feature>
<keyword evidence="5 8" id="KW-0812">Transmembrane</keyword>
<feature type="transmembrane region" description="Helical" evidence="8">
    <location>
        <begin position="192"/>
        <end position="211"/>
    </location>
</feature>
<feature type="transmembrane region" description="Helical" evidence="8">
    <location>
        <begin position="123"/>
        <end position="147"/>
    </location>
</feature>
<feature type="transmembrane region" description="Helical" evidence="8">
    <location>
        <begin position="38"/>
        <end position="56"/>
    </location>
</feature>
<keyword evidence="4" id="KW-1003">Cell membrane</keyword>
<name>A0A1G6CVC1_9BACT</name>
<evidence type="ECO:0000256" key="3">
    <source>
        <dbReference type="ARBA" id="ARBA00022448"/>
    </source>
</evidence>